<name>A0ACC6PLI5_9ACTN</name>
<protein>
    <submittedName>
        <fullName evidence="1">Helix-turn-helix transcriptional regulator</fullName>
    </submittedName>
</protein>
<evidence type="ECO:0000313" key="1">
    <source>
        <dbReference type="EMBL" id="MEJ8632240.1"/>
    </source>
</evidence>
<reference evidence="1" key="1">
    <citation type="submission" date="2024-03" db="EMBL/GenBank/DDBJ databases">
        <title>Novel Streptomyces species of biotechnological and ecological value are a feature of Machair soil.</title>
        <authorList>
            <person name="Prole J.R."/>
            <person name="Goodfellow M."/>
            <person name="Allenby N."/>
            <person name="Ward A.C."/>
        </authorList>
    </citation>
    <scope>NUCLEOTIDE SEQUENCE</scope>
    <source>
        <strain evidence="1">MS2.AVA.5</strain>
    </source>
</reference>
<sequence length="805" mass="87505">MRTDAAHERVPMAGLASAMVDAGMEAPSTAAAAAAALAATRRNGSVLICVDDAHLLDEQSSAVLLQLARKREAKLVVVTCEGQACNDTVLALWKEGWLARLAIPPLGEEEVAEVAESMLRQPLAPMTAARLAMLADGNLVALRELVSCALEEGTLKNTTGVWMDTDENFYSARLAELLHPVLQPLSSEERWGLEVLSVAHELPLGVATRIVGISTWEHLEDRGLVSVSDRSLEIWLSVSDKIASSVAVEELPVLRRRRILDLLIHALSAHPLARGAAFLNITDWRLELGERLPEAEILEACRRAWWAHDWRFASRLAESAWTQHGTPRAGLTLARIMTHRGLRTAAESLLEKVVEIGGPDDIAVALKSLGRMDLVRGTVPSRPKGEGPVVVAAEVSDGPDVDAAIADMMAGRPSESWKRAESILCSDDPTHVAMAGSAALVALLSMGRPLDCIELAPRLARAARTLGGEDVLDYDALNLAVLVSYARAVAGEVDEAQQELRSFIRDAADARNWALANRAGVFLARTLLDQGRVGEAYRLFAAACEDDLLIVRQVAAAGALCAALHCGDEGLVETAAKRLPEPSDDGSCRVEVKLASAMLDMHRGHVDTAVRLLRKAGETALSEGAYGELADVIHALTRIDRAEDAAMFFGEWVDGVQGAIDKVRIRFAMAAANRDPDALAQCAAEFEENRAPLYAAEAWASASREYRRRREPRPASAASRRWAQVRSQYDGAPTHLLHMMDEVVPLSRREREVALQASAGHSNREIAEQLVISVRTVDNHLYRVYRKLGVTSRRALRHLIHERGL</sequence>
<gene>
    <name evidence="1" type="ORF">WKI67_02010</name>
</gene>
<evidence type="ECO:0000313" key="2">
    <source>
        <dbReference type="Proteomes" id="UP001377168"/>
    </source>
</evidence>
<dbReference type="Proteomes" id="UP001377168">
    <property type="component" value="Unassembled WGS sequence"/>
</dbReference>
<organism evidence="1 2">
    <name type="scientific">Streptomyces achmelvichensis</name>
    <dbReference type="NCBI Taxonomy" id="3134111"/>
    <lineage>
        <taxon>Bacteria</taxon>
        <taxon>Bacillati</taxon>
        <taxon>Actinomycetota</taxon>
        <taxon>Actinomycetes</taxon>
        <taxon>Kitasatosporales</taxon>
        <taxon>Streptomycetaceae</taxon>
        <taxon>Streptomyces</taxon>
    </lineage>
</organism>
<dbReference type="EMBL" id="JBBKAJ010000011">
    <property type="protein sequence ID" value="MEJ8632240.1"/>
    <property type="molecule type" value="Genomic_DNA"/>
</dbReference>
<comment type="caution">
    <text evidence="1">The sequence shown here is derived from an EMBL/GenBank/DDBJ whole genome shotgun (WGS) entry which is preliminary data.</text>
</comment>
<proteinExistence type="predicted"/>
<accession>A0ACC6PLI5</accession>
<keyword evidence="2" id="KW-1185">Reference proteome</keyword>